<reference evidence="1 2" key="1">
    <citation type="journal article" date="2018" name="New Phytol.">
        <title>Phylogenomics of Endogonaceae and evolution of mycorrhizas within Mucoromycota.</title>
        <authorList>
            <person name="Chang Y."/>
            <person name="Desiro A."/>
            <person name="Na H."/>
            <person name="Sandor L."/>
            <person name="Lipzen A."/>
            <person name="Clum A."/>
            <person name="Barry K."/>
            <person name="Grigoriev I.V."/>
            <person name="Martin F.M."/>
            <person name="Stajich J.E."/>
            <person name="Smith M.E."/>
            <person name="Bonito G."/>
            <person name="Spatafora J.W."/>
        </authorList>
    </citation>
    <scope>NUCLEOTIDE SEQUENCE [LARGE SCALE GENOMIC DNA]</scope>
    <source>
        <strain evidence="1 2">GMNB39</strain>
    </source>
</reference>
<accession>A0A433DD80</accession>
<gene>
    <name evidence="1" type="ORF">BC936DRAFT_144006</name>
</gene>
<dbReference type="OrthoDB" id="10616301at2759"/>
<dbReference type="AlphaFoldDB" id="A0A433DD80"/>
<comment type="caution">
    <text evidence="1">The sequence shown here is derived from an EMBL/GenBank/DDBJ whole genome shotgun (WGS) entry which is preliminary data.</text>
</comment>
<evidence type="ECO:0000313" key="2">
    <source>
        <dbReference type="Proteomes" id="UP000268093"/>
    </source>
</evidence>
<proteinExistence type="predicted"/>
<sequence>MHGKNEVDALPPFGHSQNQPYFWFSIASKKCLQTISVVVRGLPCLDRTTSSSFDWSHLSMVSERAKMKVIWHREDRLKRLIEMDSKSPYYQSFLPSYCSEI</sequence>
<dbReference type="EMBL" id="RBNI01002980">
    <property type="protein sequence ID" value="RUP48779.1"/>
    <property type="molecule type" value="Genomic_DNA"/>
</dbReference>
<organism evidence="1 2">
    <name type="scientific">Jimgerdemannia flammicorona</name>
    <dbReference type="NCBI Taxonomy" id="994334"/>
    <lineage>
        <taxon>Eukaryota</taxon>
        <taxon>Fungi</taxon>
        <taxon>Fungi incertae sedis</taxon>
        <taxon>Mucoromycota</taxon>
        <taxon>Mucoromycotina</taxon>
        <taxon>Endogonomycetes</taxon>
        <taxon>Endogonales</taxon>
        <taxon>Endogonaceae</taxon>
        <taxon>Jimgerdemannia</taxon>
    </lineage>
</organism>
<name>A0A433DD80_9FUNG</name>
<keyword evidence="2" id="KW-1185">Reference proteome</keyword>
<evidence type="ECO:0000313" key="1">
    <source>
        <dbReference type="EMBL" id="RUP48779.1"/>
    </source>
</evidence>
<protein>
    <submittedName>
        <fullName evidence="1">Uncharacterized protein</fullName>
    </submittedName>
</protein>
<dbReference type="Proteomes" id="UP000268093">
    <property type="component" value="Unassembled WGS sequence"/>
</dbReference>